<dbReference type="InterPro" id="IPR038933">
    <property type="entry name" value="Ovate"/>
</dbReference>
<dbReference type="PROSITE" id="PS51754">
    <property type="entry name" value="OVATE"/>
    <property type="match status" value="1"/>
</dbReference>
<evidence type="ECO:0000313" key="10">
    <source>
        <dbReference type="Proteomes" id="UP000541444"/>
    </source>
</evidence>
<dbReference type="AlphaFoldDB" id="A0A7J7PAP3"/>
<proteinExistence type="predicted"/>
<keyword evidence="2 6" id="KW-0678">Repressor</keyword>
<evidence type="ECO:0000256" key="5">
    <source>
        <dbReference type="ARBA" id="ARBA00023242"/>
    </source>
</evidence>
<feature type="compositionally biased region" description="Low complexity" evidence="7">
    <location>
        <begin position="152"/>
        <end position="165"/>
    </location>
</feature>
<gene>
    <name evidence="9" type="ORF">GIB67_011131</name>
</gene>
<protein>
    <recommendedName>
        <fullName evidence="6">Transcription repressor</fullName>
    </recommendedName>
    <alternativeName>
        <fullName evidence="6">Ovate family protein</fullName>
    </alternativeName>
</protein>
<evidence type="ECO:0000256" key="6">
    <source>
        <dbReference type="RuleBase" id="RU367028"/>
    </source>
</evidence>
<keyword evidence="5 6" id="KW-0539">Nucleus</keyword>
<comment type="subcellular location">
    <subcellularLocation>
        <location evidence="1 6">Nucleus</location>
    </subcellularLocation>
</comment>
<feature type="compositionally biased region" description="Basic residues" evidence="7">
    <location>
        <begin position="97"/>
        <end position="120"/>
    </location>
</feature>
<reference evidence="9 10" key="1">
    <citation type="journal article" date="2020" name="IScience">
        <title>Genome Sequencing of the Endangered Kingdonia uniflora (Circaeasteraceae, Ranunculales) Reveals Potential Mechanisms of Evolutionary Specialization.</title>
        <authorList>
            <person name="Sun Y."/>
            <person name="Deng T."/>
            <person name="Zhang A."/>
            <person name="Moore M.J."/>
            <person name="Landis J.B."/>
            <person name="Lin N."/>
            <person name="Zhang H."/>
            <person name="Zhang X."/>
            <person name="Huang J."/>
            <person name="Zhang X."/>
            <person name="Sun H."/>
            <person name="Wang H."/>
        </authorList>
    </citation>
    <scope>NUCLEOTIDE SEQUENCE [LARGE SCALE GENOMIC DNA]</scope>
    <source>
        <strain evidence="9">TB1705</strain>
        <tissue evidence="9">Leaf</tissue>
    </source>
</reference>
<organism evidence="9 10">
    <name type="scientific">Kingdonia uniflora</name>
    <dbReference type="NCBI Taxonomy" id="39325"/>
    <lineage>
        <taxon>Eukaryota</taxon>
        <taxon>Viridiplantae</taxon>
        <taxon>Streptophyta</taxon>
        <taxon>Embryophyta</taxon>
        <taxon>Tracheophyta</taxon>
        <taxon>Spermatophyta</taxon>
        <taxon>Magnoliopsida</taxon>
        <taxon>Ranunculales</taxon>
        <taxon>Circaeasteraceae</taxon>
        <taxon>Kingdonia</taxon>
    </lineage>
</organism>
<name>A0A7J7PAP3_9MAGN</name>
<dbReference type="PANTHER" id="PTHR33057">
    <property type="entry name" value="TRANSCRIPTION REPRESSOR OFP7-RELATED"/>
    <property type="match status" value="1"/>
</dbReference>
<keyword evidence="3 6" id="KW-0805">Transcription regulation</keyword>
<evidence type="ECO:0000259" key="8">
    <source>
        <dbReference type="PROSITE" id="PS51754"/>
    </source>
</evidence>
<comment type="function">
    <text evidence="6">Transcriptional repressor that regulates multiple aspects of plant growth and development.</text>
</comment>
<sequence length="274" mass="31444">MESRLKLRVSRMFRSSFGSCRSRNKSDVIPTSNPVFSVSNNRDFHQIEPLLSPKIRTFPSICKSRLEESMGLSSNEVLHRKKVYSVSVKTESSVSSLKKKKKSKKFKRSHLKIKKKKKHSGFGLSSSSGDGWFSSEDEVDFEDEAETFFSSKSFSSGSGSDSDSSNSHRRIKQRKSYRRRRGVVREKSEMVRVTPFVQKGSSFKESFAVVKRSSDPYSDFRTSMVEMIIEKQIFGVKDLEQLLLCFLSLNSSLHHRVIVQAFSEIWETLFSHFS</sequence>
<dbReference type="EMBL" id="JACGCM010000115">
    <property type="protein sequence ID" value="KAF6176342.1"/>
    <property type="molecule type" value="Genomic_DNA"/>
</dbReference>
<feature type="compositionally biased region" description="Low complexity" evidence="7">
    <location>
        <begin position="121"/>
        <end position="133"/>
    </location>
</feature>
<evidence type="ECO:0000256" key="3">
    <source>
        <dbReference type="ARBA" id="ARBA00023015"/>
    </source>
</evidence>
<dbReference type="OrthoDB" id="1928390at2759"/>
<evidence type="ECO:0000256" key="7">
    <source>
        <dbReference type="SAM" id="MobiDB-lite"/>
    </source>
</evidence>
<accession>A0A7J7PAP3</accession>
<evidence type="ECO:0000256" key="1">
    <source>
        <dbReference type="ARBA" id="ARBA00004123"/>
    </source>
</evidence>
<dbReference type="PANTHER" id="PTHR33057:SF17">
    <property type="entry name" value="TRANSCRIPTION REPRESSOR OFP8"/>
    <property type="match status" value="1"/>
</dbReference>
<dbReference type="GO" id="GO:0045892">
    <property type="term" value="P:negative regulation of DNA-templated transcription"/>
    <property type="evidence" value="ECO:0007669"/>
    <property type="project" value="UniProtKB-UniRule"/>
</dbReference>
<dbReference type="Pfam" id="PF04844">
    <property type="entry name" value="Ovate"/>
    <property type="match status" value="1"/>
</dbReference>
<dbReference type="Proteomes" id="UP000541444">
    <property type="component" value="Unassembled WGS sequence"/>
</dbReference>
<dbReference type="GO" id="GO:0005634">
    <property type="term" value="C:nucleus"/>
    <property type="evidence" value="ECO:0007669"/>
    <property type="project" value="UniProtKB-SubCell"/>
</dbReference>
<dbReference type="NCBIfam" id="TIGR01568">
    <property type="entry name" value="A_thal_3678"/>
    <property type="match status" value="1"/>
</dbReference>
<feature type="domain" description="OVATE" evidence="8">
    <location>
        <begin position="209"/>
        <end position="268"/>
    </location>
</feature>
<evidence type="ECO:0000256" key="4">
    <source>
        <dbReference type="ARBA" id="ARBA00023163"/>
    </source>
</evidence>
<keyword evidence="4 6" id="KW-0804">Transcription</keyword>
<feature type="compositionally biased region" description="Basic residues" evidence="7">
    <location>
        <begin position="167"/>
        <end position="182"/>
    </location>
</feature>
<evidence type="ECO:0000256" key="2">
    <source>
        <dbReference type="ARBA" id="ARBA00022491"/>
    </source>
</evidence>
<comment type="caution">
    <text evidence="9">The sequence shown here is derived from an EMBL/GenBank/DDBJ whole genome shotgun (WGS) entry which is preliminary data.</text>
</comment>
<feature type="region of interest" description="Disordered" evidence="7">
    <location>
        <begin position="152"/>
        <end position="184"/>
    </location>
</feature>
<feature type="region of interest" description="Disordered" evidence="7">
    <location>
        <begin position="95"/>
        <end position="133"/>
    </location>
</feature>
<evidence type="ECO:0000313" key="9">
    <source>
        <dbReference type="EMBL" id="KAF6176342.1"/>
    </source>
</evidence>
<keyword evidence="10" id="KW-1185">Reference proteome</keyword>
<dbReference type="InterPro" id="IPR006458">
    <property type="entry name" value="Ovate_C"/>
</dbReference>